<name>A0A8S5LDM0_9CAUD</name>
<feature type="transmembrane region" description="Helical" evidence="1">
    <location>
        <begin position="6"/>
        <end position="29"/>
    </location>
</feature>
<organism evidence="2">
    <name type="scientific">Siphoviridae sp. ctj495</name>
    <dbReference type="NCBI Taxonomy" id="2823592"/>
    <lineage>
        <taxon>Viruses</taxon>
        <taxon>Duplodnaviria</taxon>
        <taxon>Heunggongvirae</taxon>
        <taxon>Uroviricota</taxon>
        <taxon>Caudoviricetes</taxon>
    </lineage>
</organism>
<evidence type="ECO:0000313" key="2">
    <source>
        <dbReference type="EMBL" id="DAD68108.1"/>
    </source>
</evidence>
<reference evidence="2" key="1">
    <citation type="journal article" date="2021" name="Proc. Natl. Acad. Sci. U.S.A.">
        <title>A Catalog of Tens of Thousands of Viruses from Human Metagenomes Reveals Hidden Associations with Chronic Diseases.</title>
        <authorList>
            <person name="Tisza M.J."/>
            <person name="Buck C.B."/>
        </authorList>
    </citation>
    <scope>NUCLEOTIDE SEQUENCE</scope>
    <source>
        <strain evidence="2">Ctj495</strain>
    </source>
</reference>
<accession>A0A8S5LDM0</accession>
<keyword evidence="1" id="KW-0812">Transmembrane</keyword>
<keyword evidence="1" id="KW-0472">Membrane</keyword>
<evidence type="ECO:0000256" key="1">
    <source>
        <dbReference type="SAM" id="Phobius"/>
    </source>
</evidence>
<protein>
    <submittedName>
        <fullName evidence="2">Uncharacterized protein</fullName>
    </submittedName>
</protein>
<sequence>MRRYGFFNFLFDVFMVSVTGGFWLIWIFIREMRRG</sequence>
<dbReference type="EMBL" id="BK014692">
    <property type="protein sequence ID" value="DAD68108.1"/>
    <property type="molecule type" value="Genomic_DNA"/>
</dbReference>
<keyword evidence="1" id="KW-1133">Transmembrane helix</keyword>
<proteinExistence type="predicted"/>